<dbReference type="Proteomes" id="UP001607303">
    <property type="component" value="Unassembled WGS sequence"/>
</dbReference>
<reference evidence="2 3" key="1">
    <citation type="journal article" date="2024" name="Ann. Entomol. Soc. Am.">
        <title>Genomic analyses of the southern and eastern yellowjacket wasps (Hymenoptera: Vespidae) reveal evolutionary signatures of social life.</title>
        <authorList>
            <person name="Catto M.A."/>
            <person name="Caine P.B."/>
            <person name="Orr S.E."/>
            <person name="Hunt B.G."/>
            <person name="Goodisman M.A.D."/>
        </authorList>
    </citation>
    <scope>NUCLEOTIDE SEQUENCE [LARGE SCALE GENOMIC DNA]</scope>
    <source>
        <strain evidence="2">232</strain>
        <tissue evidence="2">Head and thorax</tissue>
    </source>
</reference>
<protein>
    <submittedName>
        <fullName evidence="2">Uncharacterized protein</fullName>
    </submittedName>
</protein>
<dbReference type="AlphaFoldDB" id="A0ABD2CZR3"/>
<keyword evidence="3" id="KW-1185">Reference proteome</keyword>
<proteinExistence type="predicted"/>
<organism evidence="2 3">
    <name type="scientific">Vespula maculifrons</name>
    <name type="common">Eastern yellow jacket</name>
    <name type="synonym">Wasp</name>
    <dbReference type="NCBI Taxonomy" id="7453"/>
    <lineage>
        <taxon>Eukaryota</taxon>
        <taxon>Metazoa</taxon>
        <taxon>Ecdysozoa</taxon>
        <taxon>Arthropoda</taxon>
        <taxon>Hexapoda</taxon>
        <taxon>Insecta</taxon>
        <taxon>Pterygota</taxon>
        <taxon>Neoptera</taxon>
        <taxon>Endopterygota</taxon>
        <taxon>Hymenoptera</taxon>
        <taxon>Apocrita</taxon>
        <taxon>Aculeata</taxon>
        <taxon>Vespoidea</taxon>
        <taxon>Vespidae</taxon>
        <taxon>Vespinae</taxon>
        <taxon>Vespula</taxon>
    </lineage>
</organism>
<evidence type="ECO:0000313" key="3">
    <source>
        <dbReference type="Proteomes" id="UP001607303"/>
    </source>
</evidence>
<comment type="caution">
    <text evidence="2">The sequence shown here is derived from an EMBL/GenBank/DDBJ whole genome shotgun (WGS) entry which is preliminary data.</text>
</comment>
<gene>
    <name evidence="2" type="ORF">V1477_001197</name>
</gene>
<feature type="region of interest" description="Disordered" evidence="1">
    <location>
        <begin position="91"/>
        <end position="110"/>
    </location>
</feature>
<dbReference type="PROSITE" id="PS51257">
    <property type="entry name" value="PROKAR_LIPOPROTEIN"/>
    <property type="match status" value="1"/>
</dbReference>
<name>A0ABD2CZR3_VESMC</name>
<evidence type="ECO:0000256" key="1">
    <source>
        <dbReference type="SAM" id="MobiDB-lite"/>
    </source>
</evidence>
<sequence length="212" mass="23216">MVSKYPACSLHELIDKSIDKNFTAVVTIATSCKSLPKTMSRARPCPLMELALTSQGAKDSSSNCIVQRATHSRMQNGLLIETVAYAHAIERQNEKREASEKEKDGEKEPRSIEYRCGSAYLTVLREKDNRLVRDSTSPVARDNNAAEPVTAPALAVSSYICSLYSLLSCGLVQANGGGGGAGTLLPLSPRWWWKQERHATADNDDKDDEENA</sequence>
<accession>A0ABD2CZR3</accession>
<evidence type="ECO:0000313" key="2">
    <source>
        <dbReference type="EMBL" id="KAL2750627.1"/>
    </source>
</evidence>
<dbReference type="EMBL" id="JAYRBN010000009">
    <property type="protein sequence ID" value="KAL2750627.1"/>
    <property type="molecule type" value="Genomic_DNA"/>
</dbReference>